<organism evidence="2 3">
    <name type="scientific">Posidoniimonas polymericola</name>
    <dbReference type="NCBI Taxonomy" id="2528002"/>
    <lineage>
        <taxon>Bacteria</taxon>
        <taxon>Pseudomonadati</taxon>
        <taxon>Planctomycetota</taxon>
        <taxon>Planctomycetia</taxon>
        <taxon>Pirellulales</taxon>
        <taxon>Lacipirellulaceae</taxon>
        <taxon>Posidoniimonas</taxon>
    </lineage>
</organism>
<keyword evidence="1" id="KW-1133">Transmembrane helix</keyword>
<evidence type="ECO:0000313" key="3">
    <source>
        <dbReference type="Proteomes" id="UP000318478"/>
    </source>
</evidence>
<reference evidence="2 3" key="1">
    <citation type="submission" date="2019-02" db="EMBL/GenBank/DDBJ databases">
        <title>Deep-cultivation of Planctomycetes and their phenomic and genomic characterization uncovers novel biology.</title>
        <authorList>
            <person name="Wiegand S."/>
            <person name="Jogler M."/>
            <person name="Boedeker C."/>
            <person name="Pinto D."/>
            <person name="Vollmers J."/>
            <person name="Rivas-Marin E."/>
            <person name="Kohn T."/>
            <person name="Peeters S.H."/>
            <person name="Heuer A."/>
            <person name="Rast P."/>
            <person name="Oberbeckmann S."/>
            <person name="Bunk B."/>
            <person name="Jeske O."/>
            <person name="Meyerdierks A."/>
            <person name="Storesund J.E."/>
            <person name="Kallscheuer N."/>
            <person name="Luecker S."/>
            <person name="Lage O.M."/>
            <person name="Pohl T."/>
            <person name="Merkel B.J."/>
            <person name="Hornburger P."/>
            <person name="Mueller R.-W."/>
            <person name="Bruemmer F."/>
            <person name="Labrenz M."/>
            <person name="Spormann A.M."/>
            <person name="Op Den Camp H."/>
            <person name="Overmann J."/>
            <person name="Amann R."/>
            <person name="Jetten M.S.M."/>
            <person name="Mascher T."/>
            <person name="Medema M.H."/>
            <person name="Devos D.P."/>
            <person name="Kaster A.-K."/>
            <person name="Ovreas L."/>
            <person name="Rohde M."/>
            <person name="Galperin M.Y."/>
            <person name="Jogler C."/>
        </authorList>
    </citation>
    <scope>NUCLEOTIDE SEQUENCE [LARGE SCALE GENOMIC DNA]</scope>
    <source>
        <strain evidence="2 3">Pla123a</strain>
    </source>
</reference>
<keyword evidence="1" id="KW-0812">Transmembrane</keyword>
<proteinExistence type="predicted"/>
<dbReference type="AlphaFoldDB" id="A0A5C5YL77"/>
<sequence>MSQLDSTSANSPRGVLVQKPKTNIYTVMLIIAFLSMLFGCLFMYLELARFSG</sequence>
<accession>A0A5C5YL77</accession>
<dbReference type="Proteomes" id="UP000318478">
    <property type="component" value="Unassembled WGS sequence"/>
</dbReference>
<protein>
    <submittedName>
        <fullName evidence="2">Uncharacterized protein</fullName>
    </submittedName>
</protein>
<evidence type="ECO:0000313" key="2">
    <source>
        <dbReference type="EMBL" id="TWT75621.1"/>
    </source>
</evidence>
<dbReference type="RefSeq" id="WP_197528002.1">
    <property type="nucleotide sequence ID" value="NZ_SJPO01000007.1"/>
</dbReference>
<evidence type="ECO:0000256" key="1">
    <source>
        <dbReference type="SAM" id="Phobius"/>
    </source>
</evidence>
<gene>
    <name evidence="2" type="ORF">Pla123a_31310</name>
</gene>
<name>A0A5C5YL77_9BACT</name>
<comment type="caution">
    <text evidence="2">The sequence shown here is derived from an EMBL/GenBank/DDBJ whole genome shotgun (WGS) entry which is preliminary data.</text>
</comment>
<feature type="transmembrane region" description="Helical" evidence="1">
    <location>
        <begin position="24"/>
        <end position="45"/>
    </location>
</feature>
<keyword evidence="1" id="KW-0472">Membrane</keyword>
<keyword evidence="3" id="KW-1185">Reference proteome</keyword>
<dbReference type="EMBL" id="SJPO01000007">
    <property type="protein sequence ID" value="TWT75621.1"/>
    <property type="molecule type" value="Genomic_DNA"/>
</dbReference>